<dbReference type="InterPro" id="IPR007310">
    <property type="entry name" value="Aerobactin_biosyn_IucA/IucC_N"/>
</dbReference>
<keyword evidence="7" id="KW-1185">Reference proteome</keyword>
<evidence type="ECO:0000256" key="1">
    <source>
        <dbReference type="ARBA" id="ARBA00004924"/>
    </source>
</evidence>
<dbReference type="InterPro" id="IPR037455">
    <property type="entry name" value="LucA/IucC-like"/>
</dbReference>
<evidence type="ECO:0000256" key="3">
    <source>
        <dbReference type="SAM" id="MobiDB-lite"/>
    </source>
</evidence>
<feature type="compositionally biased region" description="Low complexity" evidence="3">
    <location>
        <begin position="1"/>
        <end position="12"/>
    </location>
</feature>
<feature type="region of interest" description="Disordered" evidence="3">
    <location>
        <begin position="1"/>
        <end position="20"/>
    </location>
</feature>
<dbReference type="EMBL" id="JAVRFI010000012">
    <property type="protein sequence ID" value="MDT0451222.1"/>
    <property type="molecule type" value="Genomic_DNA"/>
</dbReference>
<dbReference type="Pfam" id="PF06276">
    <property type="entry name" value="FhuF"/>
    <property type="match status" value="1"/>
</dbReference>
<dbReference type="Gene3D" id="1.10.510.40">
    <property type="match status" value="1"/>
</dbReference>
<comment type="caution">
    <text evidence="6">The sequence shown here is derived from an EMBL/GenBank/DDBJ whole genome shotgun (WGS) entry which is preliminary data.</text>
</comment>
<dbReference type="RefSeq" id="WP_311612509.1">
    <property type="nucleotide sequence ID" value="NZ_JAVRFI010000012.1"/>
</dbReference>
<feature type="domain" description="Aerobactin siderophore biosynthesis IucA/IucC N-terminal" evidence="4">
    <location>
        <begin position="170"/>
        <end position="381"/>
    </location>
</feature>
<gene>
    <name evidence="6" type="ORF">RM609_19335</name>
</gene>
<evidence type="ECO:0000313" key="7">
    <source>
        <dbReference type="Proteomes" id="UP001180531"/>
    </source>
</evidence>
<comment type="similarity">
    <text evidence="2">Belongs to the IucA/IucC family.</text>
</comment>
<accession>A0ABU2SQP6</accession>
<evidence type="ECO:0000256" key="2">
    <source>
        <dbReference type="ARBA" id="ARBA00007832"/>
    </source>
</evidence>
<sequence>MSAPLTAGASAPAAPPVPAPDALEDELLTRVLSALLREDAYRLRSGAVPETRPDGDWLRLPVAGEPLLLPVGPDGFQCEVRAREPLLLTPGGPVRGLRPALARLRGAAAPEDRAGFDAFLAECDEALAAMRLHGRVRQDVLARLTAAHGPAPAGWTGPRGSLAFDTLAAFREHPVYPTGHARAGLTETELRAYAPEFHPSFALRWLALPRGAVTGDRSALPPWWPTPAALGLPRLDATHLALPVHPLTAGAPLAAALAATGLTGTARLAERPWLEATPTLSTRTVAVTGDPATHLKLPLVTATLGRRNRRTITPGSLVDGAAGQRLLEAIIAAEPRFAGAVLLADERTHLAAGHELLTAMVRRHPAGLHRSHVVTVAGLLAPAPDGRPVADILAERYYGGSLPALIDAYLTLLLDWHTTLFSYGTALESHQQNTSLVLDETGGRTRMRLLLKDNDSPRVHPARLAARLGGRAAGLLGFDDRRILVGGDGPVADVFATITVHLCAGALAFELARLGRGTPREWLRLLRDRLTGALDRLAPGPAAVLRSRILDADRLPVKAMITAGTLLTKERSGAADINKHYVDGPNYLRGAAG</sequence>
<name>A0ABU2SQP6_9ACTN</name>
<evidence type="ECO:0000259" key="5">
    <source>
        <dbReference type="Pfam" id="PF06276"/>
    </source>
</evidence>
<dbReference type="PANTHER" id="PTHR34384">
    <property type="entry name" value="L-2,3-DIAMINOPROPANOATE--CITRATE LIGASE"/>
    <property type="match status" value="1"/>
</dbReference>
<dbReference type="InterPro" id="IPR022770">
    <property type="entry name" value="IucA/IucC-like_C"/>
</dbReference>
<protein>
    <submittedName>
        <fullName evidence="6">IucA/IucC family siderophore biosynthesis protein</fullName>
    </submittedName>
</protein>
<evidence type="ECO:0000313" key="6">
    <source>
        <dbReference type="EMBL" id="MDT0451222.1"/>
    </source>
</evidence>
<reference evidence="6" key="1">
    <citation type="submission" date="2024-05" db="EMBL/GenBank/DDBJ databases">
        <title>30 novel species of actinomycetes from the DSMZ collection.</title>
        <authorList>
            <person name="Nouioui I."/>
        </authorList>
    </citation>
    <scope>NUCLEOTIDE SEQUENCE</scope>
    <source>
        <strain evidence="6">DSM 40473</strain>
    </source>
</reference>
<evidence type="ECO:0000259" key="4">
    <source>
        <dbReference type="Pfam" id="PF04183"/>
    </source>
</evidence>
<dbReference type="Pfam" id="PF04183">
    <property type="entry name" value="IucA_IucC"/>
    <property type="match status" value="1"/>
</dbReference>
<organism evidence="6 7">
    <name type="scientific">Streptomyces hesseae</name>
    <dbReference type="NCBI Taxonomy" id="3075519"/>
    <lineage>
        <taxon>Bacteria</taxon>
        <taxon>Bacillati</taxon>
        <taxon>Actinomycetota</taxon>
        <taxon>Actinomycetes</taxon>
        <taxon>Kitasatosporales</taxon>
        <taxon>Streptomycetaceae</taxon>
        <taxon>Streptomyces</taxon>
    </lineage>
</organism>
<proteinExistence type="inferred from homology"/>
<dbReference type="PANTHER" id="PTHR34384:SF5">
    <property type="entry name" value="L-2,3-DIAMINOPROPANOATE--CITRATE LIGASE"/>
    <property type="match status" value="1"/>
</dbReference>
<feature type="domain" description="Aerobactin siderophore biosynthesis IucA/IucC-like C-terminal" evidence="5">
    <location>
        <begin position="407"/>
        <end position="559"/>
    </location>
</feature>
<comment type="pathway">
    <text evidence="1">Siderophore biosynthesis.</text>
</comment>
<dbReference type="Proteomes" id="UP001180531">
    <property type="component" value="Unassembled WGS sequence"/>
</dbReference>